<protein>
    <submittedName>
        <fullName evidence="1">Helix-turn-helix DNA-binding protein</fullName>
    </submittedName>
</protein>
<dbReference type="RefSeq" id="YP_009210898.1">
    <property type="nucleotide sequence ID" value="NC_028934.1"/>
</dbReference>
<evidence type="ECO:0000313" key="2">
    <source>
        <dbReference type="Proteomes" id="UP000203101"/>
    </source>
</evidence>
<keyword evidence="1" id="KW-0238">DNA-binding</keyword>
<dbReference type="InterPro" id="IPR001387">
    <property type="entry name" value="Cro/C1-type_HTH"/>
</dbReference>
<dbReference type="KEGG" id="vg:26637345"/>
<dbReference type="Proteomes" id="UP000203101">
    <property type="component" value="Segment"/>
</dbReference>
<gene>
    <name evidence="1" type="primary">42</name>
    <name evidence="1" type="ORF">SEA_VINCENZO_42</name>
</gene>
<dbReference type="InterPro" id="IPR010982">
    <property type="entry name" value="Lambda_DNA-bd_dom_sf"/>
</dbReference>
<dbReference type="EMBL" id="KR080194">
    <property type="protein sequence ID" value="AKF14304.1"/>
    <property type="molecule type" value="Genomic_DNA"/>
</dbReference>
<sequence>MAPAPPLGAGATTTKGQNTMTITADQPAREVRPEGYEHGFGEIIRAHRMYVGLNQREMAVMLGKSRRDYQRIESGQDACPPGLLTKVEGVTDAFDDDVAKIIAAAEETANRLLVVAVSNAPGQEWHRLVAGRAAVIVADDDESPVITLTMSGNTPRERTA</sequence>
<accession>A0A0F6WDR6</accession>
<dbReference type="SUPFAM" id="SSF47413">
    <property type="entry name" value="lambda repressor-like DNA-binding domains"/>
    <property type="match status" value="1"/>
</dbReference>
<proteinExistence type="predicted"/>
<evidence type="ECO:0000313" key="1">
    <source>
        <dbReference type="EMBL" id="AKF14304.1"/>
    </source>
</evidence>
<name>A0A0F6WDR6_9CAUD</name>
<dbReference type="GO" id="GO:0003677">
    <property type="term" value="F:DNA binding"/>
    <property type="evidence" value="ECO:0007669"/>
    <property type="project" value="UniProtKB-KW"/>
</dbReference>
<dbReference type="CDD" id="cd00093">
    <property type="entry name" value="HTH_XRE"/>
    <property type="match status" value="1"/>
</dbReference>
<organism evidence="1 2">
    <name type="scientific">Mycobacterium phage Vincenzo</name>
    <dbReference type="NCBI Taxonomy" id="1647301"/>
    <lineage>
        <taxon>Viruses</taxon>
        <taxon>Duplodnaviria</taxon>
        <taxon>Heunggongvirae</taxon>
        <taxon>Uroviricota</taxon>
        <taxon>Caudoviricetes</taxon>
        <taxon>Bclasvirinae</taxon>
        <taxon>Coopervirus</taxon>
        <taxon>Coopervirus vincenzo</taxon>
    </lineage>
</organism>
<keyword evidence="2" id="KW-1185">Reference proteome</keyword>
<dbReference type="OrthoDB" id="11717at10239"/>
<dbReference type="Gene3D" id="1.10.260.40">
    <property type="entry name" value="lambda repressor-like DNA-binding domains"/>
    <property type="match status" value="1"/>
</dbReference>
<reference evidence="1 2" key="1">
    <citation type="journal article" date="2015" name="Genome Announc.">
        <title>Genome Sequences of Mycobacteriophages AlanGrant, Baee, Corofin, OrangeOswald, and Vincenzo, New Members of Cluster B.</title>
        <authorList>
            <person name="Pope W.H."/>
            <person name="Carbonara M.E."/>
            <person name="Cioffi H.M."/>
            <person name="Cruz T."/>
            <person name="Dang B.Q."/>
            <person name="Doyle A.N."/>
            <person name="Fan O.H."/>
            <person name="Gallagher M."/>
            <person name="Gentile G.M."/>
            <person name="German B.A."/>
            <person name="Farrell M.E."/>
            <person name="Gerwig M."/>
            <person name="Hunter K.L."/>
            <person name="Lefever V.E."/>
            <person name="Marfisi N.A."/>
            <person name="McDonnell J.E."/>
            <person name="Monga J.K."/>
            <person name="Quiroz K.G."/>
            <person name="Pong A.C."/>
            <person name="Rimple P.A."/>
            <person name="Situ M."/>
            <person name="Sohnen P.C."/>
            <person name="Stockinger A.N."/>
            <person name="Thompson P.K."/>
            <person name="Torchio N.M."/>
            <person name="Toner C.L."/>
            <person name="Ulbrich M.C."/>
            <person name="Vohra N.I."/>
            <person name="Zakir A."/>
            <person name="Adkins N.L."/>
            <person name="Brown B.R."/>
            <person name="Churilla B.M."/>
            <person name="Kramer Z.J."/>
            <person name="Lapin J.S."/>
            <person name="Montgomery M.T."/>
            <person name="Prout A.K."/>
            <person name="Grubb S.R."/>
            <person name="Warner M.H."/>
            <person name="Bowman C.A."/>
            <person name="Russell D.A."/>
            <person name="Hatfull G.F."/>
        </authorList>
    </citation>
    <scope>NUCLEOTIDE SEQUENCE [LARGE SCALE GENOMIC DNA]</scope>
</reference>
<dbReference type="GeneID" id="26637345"/>